<evidence type="ECO:0000256" key="3">
    <source>
        <dbReference type="SAM" id="SignalP"/>
    </source>
</evidence>
<dbReference type="GO" id="GO:0000428">
    <property type="term" value="C:DNA-directed RNA polymerase complex"/>
    <property type="evidence" value="ECO:0007669"/>
    <property type="project" value="UniProtKB-KW"/>
</dbReference>
<keyword evidence="3" id="KW-0732">Signal</keyword>
<protein>
    <submittedName>
        <fullName evidence="4">DNA-directed RNA polymerase subunit L</fullName>
    </submittedName>
</protein>
<keyword evidence="4" id="KW-0804">Transcription</keyword>
<dbReference type="EMBL" id="JAVDXZ010000001">
    <property type="protein sequence ID" value="MDR7330582.1"/>
    <property type="molecule type" value="Genomic_DNA"/>
</dbReference>
<feature type="signal peptide" evidence="3">
    <location>
        <begin position="1"/>
        <end position="35"/>
    </location>
</feature>
<keyword evidence="5" id="KW-1185">Reference proteome</keyword>
<keyword evidence="2" id="KW-0472">Membrane</keyword>
<dbReference type="PROSITE" id="PS51318">
    <property type="entry name" value="TAT"/>
    <property type="match status" value="1"/>
</dbReference>
<dbReference type="InterPro" id="IPR006311">
    <property type="entry name" value="TAT_signal"/>
</dbReference>
<keyword evidence="2" id="KW-0812">Transmembrane</keyword>
<sequence>MTGHWTRRLRRGFSALAAGAVAFTAGVGVLPAASAGPTPVTPTDPLASEQWVNPAVRPGEADSGVTLELAAAPGLQVAPLRPGGNLVVELRIRNDSGASTEALSLVARRGEAVPGSARARDVLAADTSLYGYYGAIEEIEALAPGEERTLRLSLPTLPGEDGSLSISAPGAYPVMFTLGDSSGLLTTERTLIPVTGDAGAPEEPAEPEPEERPGFSLIYPVTAPVDIVPGETGTAPEQPPLLLRSEELADQLAEGGRLTQLVDAYASATDADPELGYASCLALDPALVDVVDRMSRGYTVTPERSTQKVPQRLRDSWFRNEEEIPSEPGRGAEDAAEWIGDLVAVAEQGCVVALPWANTDLRAVAATGDTWLMREAVERGPFTLERILGTAGTTNAVVMPGGYVTPETYPALAWADHEQSGLAEGGMSAQWEAAQTAGGEAAYDPGGPVRVLVADNTVAGEGVVRDLGAGIRAVTYQSSLATLLAATGAEPTTTGYSNTATRYDYRVDSPVSRTITAGAALRAELTQAEDVVVAMLPEELDPETARHLLNVGGAVLADDSARPLPFGELLAQPATPTAPDAFVGAPFPDPSVTSDTEIAAARDHGTYLNDLTRIMVNEPTIALTRYGFTHPMRQELLLALAGHGRSSLGGYDSAVRRTADRLGALRGTLQAMRSSVSLIPPGNVYTRASQSSPLLIVAENGLPLPVKVAVNFYSEDEVTLHVATPLRIPARGSMTVEMTADLPARHDQTDIRLWLATQDGAAVSAPVDISVQTRAGSASLLVLLGALAAVLAIAFVARRSRTRRQATSAASKPTARGPDPGPDPASPDPHEPPVL</sequence>
<evidence type="ECO:0000256" key="1">
    <source>
        <dbReference type="SAM" id="MobiDB-lite"/>
    </source>
</evidence>
<proteinExistence type="predicted"/>
<name>A0ABU2A268_9CORY</name>
<keyword evidence="4" id="KW-0240">DNA-directed RNA polymerase</keyword>
<feature type="region of interest" description="Disordered" evidence="1">
    <location>
        <begin position="803"/>
        <end position="835"/>
    </location>
</feature>
<gene>
    <name evidence="4" type="ORF">J2S39_002258</name>
</gene>
<evidence type="ECO:0000313" key="4">
    <source>
        <dbReference type="EMBL" id="MDR7330582.1"/>
    </source>
</evidence>
<dbReference type="Proteomes" id="UP001180840">
    <property type="component" value="Unassembled WGS sequence"/>
</dbReference>
<keyword evidence="2" id="KW-1133">Transmembrane helix</keyword>
<comment type="caution">
    <text evidence="4">The sequence shown here is derived from an EMBL/GenBank/DDBJ whole genome shotgun (WGS) entry which is preliminary data.</text>
</comment>
<evidence type="ECO:0000313" key="5">
    <source>
        <dbReference type="Proteomes" id="UP001180840"/>
    </source>
</evidence>
<accession>A0ABU2A268</accession>
<evidence type="ECO:0000256" key="2">
    <source>
        <dbReference type="SAM" id="Phobius"/>
    </source>
</evidence>
<organism evidence="4 5">
    <name type="scientific">Corynebacterium guangdongense</name>
    <dbReference type="NCBI Taxonomy" id="1783348"/>
    <lineage>
        <taxon>Bacteria</taxon>
        <taxon>Bacillati</taxon>
        <taxon>Actinomycetota</taxon>
        <taxon>Actinomycetes</taxon>
        <taxon>Mycobacteriales</taxon>
        <taxon>Corynebacteriaceae</taxon>
        <taxon>Corynebacterium</taxon>
    </lineage>
</organism>
<dbReference type="RefSeq" id="WP_290196406.1">
    <property type="nucleotide sequence ID" value="NZ_CP047654.1"/>
</dbReference>
<reference evidence="4" key="1">
    <citation type="submission" date="2023-07" db="EMBL/GenBank/DDBJ databases">
        <title>Sequencing the genomes of 1000 actinobacteria strains.</title>
        <authorList>
            <person name="Klenk H.-P."/>
        </authorList>
    </citation>
    <scope>NUCLEOTIDE SEQUENCE</scope>
    <source>
        <strain evidence="4">DSM 107476</strain>
    </source>
</reference>
<feature type="chain" id="PRO_5045960646" evidence="3">
    <location>
        <begin position="36"/>
        <end position="835"/>
    </location>
</feature>
<feature type="transmembrane region" description="Helical" evidence="2">
    <location>
        <begin position="778"/>
        <end position="797"/>
    </location>
</feature>